<evidence type="ECO:0000313" key="1">
    <source>
        <dbReference type="EnsemblPlants" id="EMT28762"/>
    </source>
</evidence>
<dbReference type="PANTHER" id="PTHR33321">
    <property type="match status" value="1"/>
</dbReference>
<protein>
    <recommendedName>
        <fullName evidence="2">Plant basic secretory protein (BSP) family protein</fullName>
    </recommendedName>
</protein>
<dbReference type="Pfam" id="PF04450">
    <property type="entry name" value="BSP"/>
    <property type="match status" value="1"/>
</dbReference>
<name>M8CMV1_AEGTA</name>
<organism evidence="1">
    <name type="scientific">Aegilops tauschii</name>
    <name type="common">Tausch's goatgrass</name>
    <name type="synonym">Aegilops squarrosa</name>
    <dbReference type="NCBI Taxonomy" id="37682"/>
    <lineage>
        <taxon>Eukaryota</taxon>
        <taxon>Viridiplantae</taxon>
        <taxon>Streptophyta</taxon>
        <taxon>Embryophyta</taxon>
        <taxon>Tracheophyta</taxon>
        <taxon>Spermatophyta</taxon>
        <taxon>Magnoliopsida</taxon>
        <taxon>Liliopsida</taxon>
        <taxon>Poales</taxon>
        <taxon>Poaceae</taxon>
        <taxon>BOP clade</taxon>
        <taxon>Pooideae</taxon>
        <taxon>Triticodae</taxon>
        <taxon>Triticeae</taxon>
        <taxon>Triticinae</taxon>
        <taxon>Aegilops</taxon>
    </lineage>
</organism>
<accession>M8CMV1</accession>
<evidence type="ECO:0008006" key="2">
    <source>
        <dbReference type="Google" id="ProtNLM"/>
    </source>
</evidence>
<reference evidence="1" key="1">
    <citation type="submission" date="2015-06" db="UniProtKB">
        <authorList>
            <consortium name="EnsemblPlants"/>
        </authorList>
    </citation>
    <scope>IDENTIFICATION</scope>
</reference>
<proteinExistence type="predicted"/>
<dbReference type="EnsemblPlants" id="EMT28762">
    <property type="protein sequence ID" value="EMT28762"/>
    <property type="gene ID" value="F775_43050"/>
</dbReference>
<dbReference type="PANTHER" id="PTHR33321:SF23">
    <property type="entry name" value="SECRETORY PROTEIN"/>
    <property type="match status" value="1"/>
</dbReference>
<sequence length="245" mass="27736">MAHATNNASTTPGGQRFDEEYGVGYAVQVMSEASFFVWKIFNQTAPEDRRAAMDDRVKLVVNFINTNILAFERDSESSITLNAGYVNNITGDVRTLVTGLLYHEVTHVWQWGQQDTNQTHSWIYEGVADFVRLRAGYAAPYWLQPGQGDSWDTGYDVTAWFLDYCDQLRPGFVAVLNQRLKDGYSDDDFLQIMGKSVQELWRDYKANCGLPKHGNTKDELEKADKEQMEAAEKEVEAAYTAVTAD</sequence>
<dbReference type="InterPro" id="IPR007541">
    <property type="entry name" value="Uncharacterised_BSP"/>
</dbReference>
<dbReference type="AlphaFoldDB" id="M8CMV1"/>